<dbReference type="GO" id="GO:0016301">
    <property type="term" value="F:kinase activity"/>
    <property type="evidence" value="ECO:0007669"/>
    <property type="project" value="UniProtKB-UniRule"/>
</dbReference>
<evidence type="ECO:0000313" key="3">
    <source>
        <dbReference type="EMBL" id="PTN01679.1"/>
    </source>
</evidence>
<dbReference type="Pfam" id="PF03881">
    <property type="entry name" value="Fructosamin_kin"/>
    <property type="match status" value="1"/>
</dbReference>
<reference evidence="3 4" key="1">
    <citation type="submission" date="2018-04" db="EMBL/GenBank/DDBJ databases">
        <title>Genomic Encyclopedia of Archaeal and Bacterial Type Strains, Phase II (KMG-II): from individual species to whole genera.</title>
        <authorList>
            <person name="Goeker M."/>
        </authorList>
    </citation>
    <scope>NUCLEOTIDE SEQUENCE [LARGE SCALE GENOMIC DNA]</scope>
    <source>
        <strain evidence="3 4">DSM 18064</strain>
    </source>
</reference>
<dbReference type="RefSeq" id="WP_107892886.1">
    <property type="nucleotide sequence ID" value="NZ_NHSI01000064.1"/>
</dbReference>
<dbReference type="Gene3D" id="3.30.200.20">
    <property type="entry name" value="Phosphorylase Kinase, domain 1"/>
    <property type="match status" value="1"/>
</dbReference>
<evidence type="ECO:0000256" key="1">
    <source>
        <dbReference type="ARBA" id="ARBA00009460"/>
    </source>
</evidence>
<accession>A0A2T5BR24</accession>
<keyword evidence="4" id="KW-1185">Reference proteome</keyword>
<organism evidence="3 4">
    <name type="scientific">Rhodovulum imhoffii</name>
    <dbReference type="NCBI Taxonomy" id="365340"/>
    <lineage>
        <taxon>Bacteria</taxon>
        <taxon>Pseudomonadati</taxon>
        <taxon>Pseudomonadota</taxon>
        <taxon>Alphaproteobacteria</taxon>
        <taxon>Rhodobacterales</taxon>
        <taxon>Paracoccaceae</taxon>
        <taxon>Rhodovulum</taxon>
    </lineage>
</organism>
<sequence>MPDRPEIEAGLGPVARITAMRGGDLSQVFRVELADGSLAVAKTGPLVAREARMLRAMARAGAPCPRVLSLRGNLLLMEHLAETPTPRWNSLGAALRTLHARIGTTYGWEEDYAFGPARLPNTPCADWPEFWATRRLLAWPEALPMAISRRVERLCARICGLLPRTPPPALLHGDLWAGNVLFTRNGAALIDPACYHGDPEADLAMLHLFGQPGAGFADGYGALPEGWPERRPIYQIWPALVHLRLFGESYRGLTARLLDAAGA</sequence>
<dbReference type="PIRSF" id="PIRSF006221">
    <property type="entry name" value="Ketosamine-3-kinase"/>
    <property type="match status" value="1"/>
</dbReference>
<dbReference type="InterPro" id="IPR011009">
    <property type="entry name" value="Kinase-like_dom_sf"/>
</dbReference>
<dbReference type="PANTHER" id="PTHR12149:SF8">
    <property type="entry name" value="PROTEIN-RIBULOSAMINE 3-KINASE"/>
    <property type="match status" value="1"/>
</dbReference>
<comment type="similarity">
    <text evidence="1 2">Belongs to the fructosamine kinase family.</text>
</comment>
<name>A0A2T5BR24_9RHOB</name>
<dbReference type="InterPro" id="IPR016477">
    <property type="entry name" value="Fructo-/Ketosamine-3-kinase"/>
</dbReference>
<dbReference type="Gene3D" id="3.90.1200.10">
    <property type="match status" value="1"/>
</dbReference>
<protein>
    <submittedName>
        <fullName evidence="3">Fructosamine-3-kinase</fullName>
    </submittedName>
</protein>
<dbReference type="PANTHER" id="PTHR12149">
    <property type="entry name" value="FRUCTOSAMINE 3 KINASE-RELATED PROTEIN"/>
    <property type="match status" value="1"/>
</dbReference>
<dbReference type="Proteomes" id="UP000243859">
    <property type="component" value="Unassembled WGS sequence"/>
</dbReference>
<dbReference type="EMBL" id="QAAA01000011">
    <property type="protein sequence ID" value="PTN01679.1"/>
    <property type="molecule type" value="Genomic_DNA"/>
</dbReference>
<dbReference type="OrthoDB" id="5291879at2"/>
<dbReference type="SUPFAM" id="SSF56112">
    <property type="entry name" value="Protein kinase-like (PK-like)"/>
    <property type="match status" value="1"/>
</dbReference>
<dbReference type="AlphaFoldDB" id="A0A2T5BR24"/>
<gene>
    <name evidence="3" type="ORF">C8N32_11178</name>
</gene>
<evidence type="ECO:0000313" key="4">
    <source>
        <dbReference type="Proteomes" id="UP000243859"/>
    </source>
</evidence>
<evidence type="ECO:0000256" key="2">
    <source>
        <dbReference type="PIRNR" id="PIRNR006221"/>
    </source>
</evidence>
<keyword evidence="2 3" id="KW-0418">Kinase</keyword>
<keyword evidence="2" id="KW-0808">Transferase</keyword>
<proteinExistence type="inferred from homology"/>
<comment type="caution">
    <text evidence="3">The sequence shown here is derived from an EMBL/GenBank/DDBJ whole genome shotgun (WGS) entry which is preliminary data.</text>
</comment>